<dbReference type="WBParaSite" id="PDA_v2.g6781.t1">
    <property type="protein sequence ID" value="PDA_v2.g6781.t1"/>
    <property type="gene ID" value="PDA_v2.g6781"/>
</dbReference>
<dbReference type="PROSITE" id="PS50144">
    <property type="entry name" value="MATH"/>
    <property type="match status" value="1"/>
</dbReference>
<sequence>MESSLNEIVCPFENEWKFHKSDLMDLKDSENGCLKGKHFYAYNIPGLQYFIAIYPNGYAEEDRRGETWAFLCINGSNERKISAEFTLSVESANYSKNLNYVFEDIIGWGKEKICKIDEFFDPKNNFFVNGEITIKVKGIFKSQRLLISIIFTPISMQWKIKEENLRKSIKKESNSASLCSKSMNAPSFSDVKYYLSICPNEINDKNQSETFLYLFVQTGKEKEIGIVFDFSIDSANFNCDLQYVFEKNEGWGPRLCSMKDLFDPTKKYIVDGYLTINLNGIMMAEKNQLFESNSKNNIQPKFNLKILASKSVIDAKDFKILIEEKEARVHKKLLMNVSSVLKGMFESGMKESIENKMIILYGTNVIKEFSLEEMLLLYRFGDKYEIKHIMDWVEGYLIKEMSPSNVVQLIKFSSPDALNVKKLYQKCIDFFIKCSKESTPISGSESLDEKLLASIFLKTLRPVVDTL</sequence>
<dbReference type="PROSITE" id="PS50097">
    <property type="entry name" value="BTB"/>
    <property type="match status" value="1"/>
</dbReference>
<evidence type="ECO:0000313" key="3">
    <source>
        <dbReference type="Proteomes" id="UP000887578"/>
    </source>
</evidence>
<dbReference type="Gene3D" id="3.30.710.10">
    <property type="entry name" value="Potassium Channel Kv1.1, Chain A"/>
    <property type="match status" value="1"/>
</dbReference>
<dbReference type="SUPFAM" id="SSF54695">
    <property type="entry name" value="POZ domain"/>
    <property type="match status" value="1"/>
</dbReference>
<dbReference type="SUPFAM" id="SSF49599">
    <property type="entry name" value="TRAF domain-like"/>
    <property type="match status" value="2"/>
</dbReference>
<accession>A0A914QS82</accession>
<feature type="domain" description="MATH" evidence="2">
    <location>
        <begin position="13"/>
        <end position="138"/>
    </location>
</feature>
<dbReference type="InterPro" id="IPR000210">
    <property type="entry name" value="BTB/POZ_dom"/>
</dbReference>
<evidence type="ECO:0000313" key="4">
    <source>
        <dbReference type="WBParaSite" id="PDA_v2.g6781.t1"/>
    </source>
</evidence>
<dbReference type="Gene3D" id="2.60.210.10">
    <property type="entry name" value="Apoptosis, Tumor Necrosis Factor Receptor Associated Protein 2, Chain A"/>
    <property type="match status" value="2"/>
</dbReference>
<dbReference type="GO" id="GO:0030163">
    <property type="term" value="P:protein catabolic process"/>
    <property type="evidence" value="ECO:0007669"/>
    <property type="project" value="UniProtKB-ARBA"/>
</dbReference>
<evidence type="ECO:0000259" key="1">
    <source>
        <dbReference type="PROSITE" id="PS50097"/>
    </source>
</evidence>
<name>A0A914QS82_9BILA</name>
<proteinExistence type="predicted"/>
<organism evidence="3 4">
    <name type="scientific">Panagrolaimus davidi</name>
    <dbReference type="NCBI Taxonomy" id="227884"/>
    <lineage>
        <taxon>Eukaryota</taxon>
        <taxon>Metazoa</taxon>
        <taxon>Ecdysozoa</taxon>
        <taxon>Nematoda</taxon>
        <taxon>Chromadorea</taxon>
        <taxon>Rhabditida</taxon>
        <taxon>Tylenchina</taxon>
        <taxon>Panagrolaimomorpha</taxon>
        <taxon>Panagrolaimoidea</taxon>
        <taxon>Panagrolaimidae</taxon>
        <taxon>Panagrolaimus</taxon>
    </lineage>
</organism>
<dbReference type="PANTHER" id="PTHR24413">
    <property type="entry name" value="SPECKLE-TYPE POZ PROTEIN"/>
    <property type="match status" value="1"/>
</dbReference>
<dbReference type="AlphaFoldDB" id="A0A914QS82"/>
<reference evidence="4" key="1">
    <citation type="submission" date="2022-11" db="UniProtKB">
        <authorList>
            <consortium name="WormBaseParasite"/>
        </authorList>
    </citation>
    <scope>IDENTIFICATION</scope>
</reference>
<evidence type="ECO:0000259" key="2">
    <source>
        <dbReference type="PROSITE" id="PS50144"/>
    </source>
</evidence>
<protein>
    <submittedName>
        <fullName evidence="4">BTB domain-containing protein</fullName>
    </submittedName>
</protein>
<dbReference type="InterPro" id="IPR002083">
    <property type="entry name" value="MATH/TRAF_dom"/>
</dbReference>
<dbReference type="CDD" id="cd00121">
    <property type="entry name" value="MATH"/>
    <property type="match status" value="1"/>
</dbReference>
<dbReference type="InterPro" id="IPR008974">
    <property type="entry name" value="TRAF-like"/>
</dbReference>
<feature type="domain" description="BTB" evidence="1">
    <location>
        <begin position="316"/>
        <end position="388"/>
    </location>
</feature>
<dbReference type="Proteomes" id="UP000887578">
    <property type="component" value="Unplaced"/>
</dbReference>
<dbReference type="InterPro" id="IPR011333">
    <property type="entry name" value="SKP1/BTB/POZ_sf"/>
</dbReference>
<keyword evidence="3" id="KW-1185">Reference proteome</keyword>